<reference evidence="4 5" key="1">
    <citation type="submission" date="2016-10" db="EMBL/GenBank/DDBJ databases">
        <authorList>
            <person name="de Groot N.N."/>
        </authorList>
    </citation>
    <scope>NUCLEOTIDE SEQUENCE [LARGE SCALE GENOMIC DNA]</scope>
    <source>
        <strain evidence="4 5">DSM 3857</strain>
    </source>
</reference>
<comment type="similarity">
    <text evidence="1">Belongs to the aldose epimerase family.</text>
</comment>
<sequence length="321" mass="34022">MIREFGRTAAGAPVQAVTLAAGDLRATVLTYGAILQDVRLEGVGHGLTLGSDWLGDYEGVMRYHGALIGPVANRIAGARAVVGGHECQFEANEAGNTLHSGRAGCHAQIWRIAEQAEDRLVLALDLADGDGGFPGNRRVRAVWQVAAPATLTLSIEVDSDAETLVNFTNHSYWTLDGGPTWAGHRLRVAAERYLPVDAGLIPTGEIAPVAGTALDLRAGRVIAPGDPAMDTNFCLSSGAVALRDVLWLTGQSGVSMVLATTEPGVQIYDSARTSRPGHAPYEGLAFEPQGWPDAPNRAGFPSVALAAGGRRVQQMQWRFRR</sequence>
<evidence type="ECO:0000313" key="5">
    <source>
        <dbReference type="Proteomes" id="UP000198761"/>
    </source>
</evidence>
<keyword evidence="3" id="KW-0119">Carbohydrate metabolism</keyword>
<dbReference type="InterPro" id="IPR011013">
    <property type="entry name" value="Gal_mutarotase_sf_dom"/>
</dbReference>
<dbReference type="InterPro" id="IPR008183">
    <property type="entry name" value="Aldose_1/G6P_1-epimerase"/>
</dbReference>
<dbReference type="SUPFAM" id="SSF74650">
    <property type="entry name" value="Galactose mutarotase-like"/>
    <property type="match status" value="1"/>
</dbReference>
<evidence type="ECO:0000256" key="3">
    <source>
        <dbReference type="ARBA" id="ARBA00023277"/>
    </source>
</evidence>
<proteinExistence type="inferred from homology"/>
<dbReference type="GO" id="GO:0006006">
    <property type="term" value="P:glucose metabolic process"/>
    <property type="evidence" value="ECO:0007669"/>
    <property type="project" value="TreeGrafter"/>
</dbReference>
<dbReference type="Pfam" id="PF01263">
    <property type="entry name" value="Aldose_epim"/>
    <property type="match status" value="1"/>
</dbReference>
<keyword evidence="5" id="KW-1185">Reference proteome</keyword>
<dbReference type="GO" id="GO:0030246">
    <property type="term" value="F:carbohydrate binding"/>
    <property type="evidence" value="ECO:0007669"/>
    <property type="project" value="InterPro"/>
</dbReference>
<name>A0A1H8DPB6_9RHOB</name>
<dbReference type="GO" id="GO:0033499">
    <property type="term" value="P:galactose catabolic process via UDP-galactose, Leloir pathway"/>
    <property type="evidence" value="ECO:0007669"/>
    <property type="project" value="TreeGrafter"/>
</dbReference>
<dbReference type="Proteomes" id="UP000198761">
    <property type="component" value="Unassembled WGS sequence"/>
</dbReference>
<accession>A0A1H8DPB6</accession>
<dbReference type="STRING" id="933059.SAMN04488103_10391"/>
<dbReference type="Gene3D" id="2.70.98.10">
    <property type="match status" value="1"/>
</dbReference>
<evidence type="ECO:0000256" key="1">
    <source>
        <dbReference type="ARBA" id="ARBA00006206"/>
    </source>
</evidence>
<dbReference type="GO" id="GO:0004034">
    <property type="term" value="F:aldose 1-epimerase activity"/>
    <property type="evidence" value="ECO:0007669"/>
    <property type="project" value="TreeGrafter"/>
</dbReference>
<dbReference type="RefSeq" id="WP_091300150.1">
    <property type="nucleotide sequence ID" value="NZ_FOCE01000003.1"/>
</dbReference>
<evidence type="ECO:0000313" key="4">
    <source>
        <dbReference type="EMBL" id="SEN09080.1"/>
    </source>
</evidence>
<keyword evidence="2" id="KW-0413">Isomerase</keyword>
<evidence type="ECO:0000256" key="2">
    <source>
        <dbReference type="ARBA" id="ARBA00023235"/>
    </source>
</evidence>
<dbReference type="EMBL" id="FOCE01000003">
    <property type="protein sequence ID" value="SEN09080.1"/>
    <property type="molecule type" value="Genomic_DNA"/>
</dbReference>
<dbReference type="InterPro" id="IPR047215">
    <property type="entry name" value="Galactose_mutarotase-like"/>
</dbReference>
<organism evidence="4 5">
    <name type="scientific">Gemmobacter aquatilis</name>
    <dbReference type="NCBI Taxonomy" id="933059"/>
    <lineage>
        <taxon>Bacteria</taxon>
        <taxon>Pseudomonadati</taxon>
        <taxon>Pseudomonadota</taxon>
        <taxon>Alphaproteobacteria</taxon>
        <taxon>Rhodobacterales</taxon>
        <taxon>Paracoccaceae</taxon>
        <taxon>Gemmobacter</taxon>
    </lineage>
</organism>
<gene>
    <name evidence="4" type="ORF">SAMN04488103_10391</name>
</gene>
<protein>
    <submittedName>
        <fullName evidence="4">Aldose 1-epimerase</fullName>
    </submittedName>
</protein>
<dbReference type="CDD" id="cd09019">
    <property type="entry name" value="galactose_mutarotase_like"/>
    <property type="match status" value="1"/>
</dbReference>
<dbReference type="AlphaFoldDB" id="A0A1H8DPB6"/>
<dbReference type="InterPro" id="IPR014718">
    <property type="entry name" value="GH-type_carb-bd"/>
</dbReference>
<dbReference type="OrthoDB" id="9779408at2"/>
<dbReference type="PANTHER" id="PTHR10091">
    <property type="entry name" value="ALDOSE-1-EPIMERASE"/>
    <property type="match status" value="1"/>
</dbReference>
<dbReference type="PANTHER" id="PTHR10091:SF0">
    <property type="entry name" value="GALACTOSE MUTAROTASE"/>
    <property type="match status" value="1"/>
</dbReference>